<feature type="region of interest" description="Disordered" evidence="1">
    <location>
        <begin position="1"/>
        <end position="24"/>
    </location>
</feature>
<dbReference type="AlphaFoldDB" id="A0A1I3K9Z6"/>
<organism evidence="2 3">
    <name type="scientific">Streptosporangium canum</name>
    <dbReference type="NCBI Taxonomy" id="324952"/>
    <lineage>
        <taxon>Bacteria</taxon>
        <taxon>Bacillati</taxon>
        <taxon>Actinomycetota</taxon>
        <taxon>Actinomycetes</taxon>
        <taxon>Streptosporangiales</taxon>
        <taxon>Streptosporangiaceae</taxon>
        <taxon>Streptosporangium</taxon>
    </lineage>
</organism>
<accession>A0A1I3K9Z6</accession>
<protein>
    <submittedName>
        <fullName evidence="2">Uncharacterized protein</fullName>
    </submittedName>
</protein>
<feature type="compositionally biased region" description="Polar residues" evidence="1">
    <location>
        <begin position="10"/>
        <end position="24"/>
    </location>
</feature>
<dbReference type="EMBL" id="FOQY01000004">
    <property type="protein sequence ID" value="SFI69287.1"/>
    <property type="molecule type" value="Genomic_DNA"/>
</dbReference>
<keyword evidence="3" id="KW-1185">Reference proteome</keyword>
<dbReference type="Proteomes" id="UP000199111">
    <property type="component" value="Unassembled WGS sequence"/>
</dbReference>
<reference evidence="3" key="1">
    <citation type="submission" date="2016-10" db="EMBL/GenBank/DDBJ databases">
        <authorList>
            <person name="Varghese N."/>
            <person name="Submissions S."/>
        </authorList>
    </citation>
    <scope>NUCLEOTIDE SEQUENCE [LARGE SCALE GENOMIC DNA]</scope>
    <source>
        <strain evidence="3">CGMCC 4.2126</strain>
    </source>
</reference>
<sequence>MAALPGGHGLSSSTDGEGSSEAGQCSLLTLTPVKAVVPYRVM</sequence>
<gene>
    <name evidence="2" type="ORF">SAMN05216275_104283</name>
</gene>
<evidence type="ECO:0000256" key="1">
    <source>
        <dbReference type="SAM" id="MobiDB-lite"/>
    </source>
</evidence>
<name>A0A1I3K9Z6_9ACTN</name>
<evidence type="ECO:0000313" key="3">
    <source>
        <dbReference type="Proteomes" id="UP000199111"/>
    </source>
</evidence>
<evidence type="ECO:0000313" key="2">
    <source>
        <dbReference type="EMBL" id="SFI69287.1"/>
    </source>
</evidence>
<proteinExistence type="predicted"/>